<evidence type="ECO:0000256" key="4">
    <source>
        <dbReference type="ARBA" id="ARBA00022840"/>
    </source>
</evidence>
<keyword evidence="7" id="KW-1185">Reference proteome</keyword>
<dbReference type="InterPro" id="IPR003593">
    <property type="entry name" value="AAA+_ATPase"/>
</dbReference>
<comment type="similarity">
    <text evidence="1">Belongs to the ABC transporter superfamily.</text>
</comment>
<keyword evidence="2" id="KW-0813">Transport</keyword>
<proteinExistence type="inferred from homology"/>
<organism evidence="6 7">
    <name type="scientific">Desulfitobacterium dehalogenans (strain ATCC 51507 / DSM 9161 / JW/IU-DC1)</name>
    <dbReference type="NCBI Taxonomy" id="756499"/>
    <lineage>
        <taxon>Bacteria</taxon>
        <taxon>Bacillati</taxon>
        <taxon>Bacillota</taxon>
        <taxon>Clostridia</taxon>
        <taxon>Eubacteriales</taxon>
        <taxon>Desulfitobacteriaceae</taxon>
        <taxon>Desulfitobacterium</taxon>
    </lineage>
</organism>
<dbReference type="Proteomes" id="UP000006053">
    <property type="component" value="Chromosome"/>
</dbReference>
<protein>
    <submittedName>
        <fullName evidence="6">ATPase component of various ABC-type transport systems with duplicated ATPase domain</fullName>
    </submittedName>
</protein>
<evidence type="ECO:0000313" key="6">
    <source>
        <dbReference type="EMBL" id="AFL98684.1"/>
    </source>
</evidence>
<dbReference type="GO" id="GO:0016887">
    <property type="term" value="F:ATP hydrolysis activity"/>
    <property type="evidence" value="ECO:0007669"/>
    <property type="project" value="InterPro"/>
</dbReference>
<evidence type="ECO:0000256" key="3">
    <source>
        <dbReference type="ARBA" id="ARBA00022741"/>
    </source>
</evidence>
<dbReference type="GO" id="GO:0055085">
    <property type="term" value="P:transmembrane transport"/>
    <property type="evidence" value="ECO:0007669"/>
    <property type="project" value="UniProtKB-ARBA"/>
</dbReference>
<reference evidence="7" key="1">
    <citation type="submission" date="2012-06" db="EMBL/GenBank/DDBJ databases">
        <title>Complete sequence of Desulfitobacterium dehalogenans ATCC 51507.</title>
        <authorList>
            <person name="Lucas S."/>
            <person name="Han J."/>
            <person name="Lapidus A."/>
            <person name="Cheng J.-F."/>
            <person name="Goodwin L."/>
            <person name="Pitluck S."/>
            <person name="Peters L."/>
            <person name="Ovchinnikova G."/>
            <person name="Teshima H."/>
            <person name="Detter J.C."/>
            <person name="Han C."/>
            <person name="Tapia R."/>
            <person name="Land M."/>
            <person name="Hauser L."/>
            <person name="Kyrpides N."/>
            <person name="Ivanova N."/>
            <person name="Pagani I."/>
            <person name="Kruse T."/>
            <person name="de Vos W.M."/>
            <person name="Smidt H."/>
            <person name="Woyke T."/>
        </authorList>
    </citation>
    <scope>NUCLEOTIDE SEQUENCE [LARGE SCALE GENOMIC DNA]</scope>
    <source>
        <strain evidence="7">ATCC 51507 / DSM 9161 / JW/IU-DC1</strain>
    </source>
</reference>
<dbReference type="HOGENOM" id="CLU_000604_1_22_9"/>
<dbReference type="GO" id="GO:0005524">
    <property type="term" value="F:ATP binding"/>
    <property type="evidence" value="ECO:0007669"/>
    <property type="project" value="UniProtKB-KW"/>
</dbReference>
<reference evidence="6 7" key="2">
    <citation type="journal article" date="2015" name="J. Bacteriol.">
        <title>Genomic, proteomic, and biochemical analysis of the organohalide respiratory pathway in Desulfitobacterium dehalogenans.</title>
        <authorList>
            <person name="Kruse T."/>
            <person name="van de Pas B.A."/>
            <person name="Atteia A."/>
            <person name="Krab K."/>
            <person name="Hagen W.R."/>
            <person name="Goodwin L."/>
            <person name="Chain P."/>
            <person name="Boeren S."/>
            <person name="Maphosa F."/>
            <person name="Schraa G."/>
            <person name="de Vos W.M."/>
            <person name="van der Oost J."/>
            <person name="Smidt H."/>
            <person name="Stams A.J."/>
        </authorList>
    </citation>
    <scope>NUCLEOTIDE SEQUENCE [LARGE SCALE GENOMIC DNA]</scope>
    <source>
        <strain evidence="7">ATCC 51507 / DSM 9161 / JW/IU-DC1</strain>
    </source>
</reference>
<dbReference type="InterPro" id="IPR050319">
    <property type="entry name" value="ABC_transp_ATP-bind"/>
</dbReference>
<dbReference type="RefSeq" id="WP_014792182.1">
    <property type="nucleotide sequence ID" value="NC_018017.1"/>
</dbReference>
<dbReference type="Pfam" id="PF00005">
    <property type="entry name" value="ABC_tran"/>
    <property type="match status" value="1"/>
</dbReference>
<sequence length="253" mass="27960">MSCLHVNNVSKQFIRKEGKKKHIIQAVDHVSFELHEGESLGIIGPSGCGKTTLINIILGQIKPDSGSVHKSPSIGLVGQDPYSSLCPTMTVEKAVAEPLIFLKKRKSFRQCQREVEEILEFVNLGWGVYGNRLPAQLSGGERQRVGIARALITSPSLLLLDEPTSMLDQEVKGEIVSVIKAIVKKKNTAFLMVTHDILLASEICDRILVLCDGKIIEENTSAEIMNSPVQPLTRDLISISTDIKSYWDKHYLS</sequence>
<evidence type="ECO:0000259" key="5">
    <source>
        <dbReference type="PROSITE" id="PS50893"/>
    </source>
</evidence>
<dbReference type="SUPFAM" id="SSF52540">
    <property type="entry name" value="P-loop containing nucleoside triphosphate hydrolases"/>
    <property type="match status" value="1"/>
</dbReference>
<evidence type="ECO:0000256" key="1">
    <source>
        <dbReference type="ARBA" id="ARBA00005417"/>
    </source>
</evidence>
<dbReference type="PROSITE" id="PS50893">
    <property type="entry name" value="ABC_TRANSPORTER_2"/>
    <property type="match status" value="1"/>
</dbReference>
<dbReference type="KEGG" id="ddh:Desde_0204"/>
<keyword evidence="3" id="KW-0547">Nucleotide-binding</keyword>
<dbReference type="InterPro" id="IPR017871">
    <property type="entry name" value="ABC_transporter-like_CS"/>
</dbReference>
<dbReference type="EMBL" id="CP003348">
    <property type="protein sequence ID" value="AFL98684.1"/>
    <property type="molecule type" value="Genomic_DNA"/>
</dbReference>
<dbReference type="InterPro" id="IPR027417">
    <property type="entry name" value="P-loop_NTPase"/>
</dbReference>
<dbReference type="CDD" id="cd03257">
    <property type="entry name" value="ABC_NikE_OppD_transporters"/>
    <property type="match status" value="1"/>
</dbReference>
<evidence type="ECO:0000313" key="7">
    <source>
        <dbReference type="Proteomes" id="UP000006053"/>
    </source>
</evidence>
<dbReference type="STRING" id="756499.Desde_0204"/>
<dbReference type="OrthoDB" id="9779287at2"/>
<keyword evidence="4" id="KW-0067">ATP-binding</keyword>
<gene>
    <name evidence="6" type="ordered locus">Desde_0204</name>
</gene>
<accession>I4A400</accession>
<dbReference type="eggNOG" id="COG4172">
    <property type="taxonomic scope" value="Bacteria"/>
</dbReference>
<name>I4A400_DESDJ</name>
<dbReference type="PROSITE" id="PS00211">
    <property type="entry name" value="ABC_TRANSPORTER_1"/>
    <property type="match status" value="1"/>
</dbReference>
<feature type="domain" description="ABC transporter" evidence="5">
    <location>
        <begin position="4"/>
        <end position="237"/>
    </location>
</feature>
<dbReference type="Gene3D" id="3.40.50.300">
    <property type="entry name" value="P-loop containing nucleotide triphosphate hydrolases"/>
    <property type="match status" value="1"/>
</dbReference>
<dbReference type="PANTHER" id="PTHR43776:SF7">
    <property type="entry name" value="D,D-DIPEPTIDE TRANSPORT ATP-BINDING PROTEIN DDPF-RELATED"/>
    <property type="match status" value="1"/>
</dbReference>
<evidence type="ECO:0000256" key="2">
    <source>
        <dbReference type="ARBA" id="ARBA00022448"/>
    </source>
</evidence>
<dbReference type="InterPro" id="IPR003439">
    <property type="entry name" value="ABC_transporter-like_ATP-bd"/>
</dbReference>
<dbReference type="SMART" id="SM00382">
    <property type="entry name" value="AAA"/>
    <property type="match status" value="1"/>
</dbReference>
<dbReference type="AlphaFoldDB" id="I4A400"/>
<dbReference type="PANTHER" id="PTHR43776">
    <property type="entry name" value="TRANSPORT ATP-BINDING PROTEIN"/>
    <property type="match status" value="1"/>
</dbReference>